<organism evidence="3 4">
    <name type="scientific">Aquatica leii</name>
    <dbReference type="NCBI Taxonomy" id="1421715"/>
    <lineage>
        <taxon>Eukaryota</taxon>
        <taxon>Metazoa</taxon>
        <taxon>Ecdysozoa</taxon>
        <taxon>Arthropoda</taxon>
        <taxon>Hexapoda</taxon>
        <taxon>Insecta</taxon>
        <taxon>Pterygota</taxon>
        <taxon>Neoptera</taxon>
        <taxon>Endopterygota</taxon>
        <taxon>Coleoptera</taxon>
        <taxon>Polyphaga</taxon>
        <taxon>Elateriformia</taxon>
        <taxon>Elateroidea</taxon>
        <taxon>Lampyridae</taxon>
        <taxon>Luciolinae</taxon>
        <taxon>Aquatica</taxon>
    </lineage>
</organism>
<feature type="signal peptide" evidence="2">
    <location>
        <begin position="1"/>
        <end position="19"/>
    </location>
</feature>
<accession>A0AAN7NZC3</accession>
<reference evidence="4" key="1">
    <citation type="submission" date="2023-01" db="EMBL/GenBank/DDBJ databases">
        <title>Key to firefly adult light organ development and bioluminescence: homeobox transcription factors regulate luciferase expression and transportation to peroxisome.</title>
        <authorList>
            <person name="Fu X."/>
        </authorList>
    </citation>
    <scope>NUCLEOTIDE SEQUENCE [LARGE SCALE GENOMIC DNA]</scope>
</reference>
<keyword evidence="4" id="KW-1185">Reference proteome</keyword>
<gene>
    <name evidence="3" type="ORF">RN001_016400</name>
</gene>
<evidence type="ECO:0000256" key="2">
    <source>
        <dbReference type="SAM" id="SignalP"/>
    </source>
</evidence>
<name>A0AAN7NZC3_9COLE</name>
<keyword evidence="2" id="KW-0732">Signal</keyword>
<comment type="caution">
    <text evidence="3">The sequence shown here is derived from an EMBL/GenBank/DDBJ whole genome shotgun (WGS) entry which is preliminary data.</text>
</comment>
<evidence type="ECO:0000313" key="4">
    <source>
        <dbReference type="Proteomes" id="UP001353858"/>
    </source>
</evidence>
<dbReference type="Proteomes" id="UP001353858">
    <property type="component" value="Unassembled WGS sequence"/>
</dbReference>
<feature type="region of interest" description="Disordered" evidence="1">
    <location>
        <begin position="180"/>
        <end position="202"/>
    </location>
</feature>
<evidence type="ECO:0000256" key="1">
    <source>
        <dbReference type="SAM" id="MobiDB-lite"/>
    </source>
</evidence>
<protein>
    <submittedName>
        <fullName evidence="3">Uncharacterized protein</fullName>
    </submittedName>
</protein>
<sequence>MKVIFFFTLAVTLLVKVHAFDGYGYTNNYGFYDDPSLWFGTNQHIGNDISKNKPSAYAYSSTNTNSNSKAQAKSSLTFKTKGMWNVKNALLPTGASTYFTPYNFKNNWIMNPYSNGNNLQGAFATAQMNPQSYQQNAGLFTPYMSSSNLNLIGKPPIGNNYGVYTSSQSVNSNVNGQPVTYQQSSTTVNDNGKINTHTIRYP</sequence>
<feature type="chain" id="PRO_5042958544" evidence="2">
    <location>
        <begin position="20"/>
        <end position="202"/>
    </location>
</feature>
<dbReference type="AlphaFoldDB" id="A0AAN7NZC3"/>
<evidence type="ECO:0000313" key="3">
    <source>
        <dbReference type="EMBL" id="KAK4872276.1"/>
    </source>
</evidence>
<proteinExistence type="predicted"/>
<dbReference type="EMBL" id="JARPUR010000008">
    <property type="protein sequence ID" value="KAK4872276.1"/>
    <property type="molecule type" value="Genomic_DNA"/>
</dbReference>